<dbReference type="GO" id="GO:0016783">
    <property type="term" value="F:sulfurtransferase activity"/>
    <property type="evidence" value="ECO:0007669"/>
    <property type="project" value="InterPro"/>
</dbReference>
<reference evidence="2" key="1">
    <citation type="submission" date="2021-04" db="EMBL/GenBank/DDBJ databases">
        <title>Genomic insights into ecological role and evolution of a novel Thermoplasmata order Candidatus Sysuiplasmatales.</title>
        <authorList>
            <person name="Yuan Y."/>
        </authorList>
    </citation>
    <scope>NUCLEOTIDE SEQUENCE</scope>
    <source>
        <strain evidence="3">TUT19-bin139</strain>
        <strain evidence="2">YP2-bin.285</strain>
    </source>
</reference>
<dbReference type="InterPro" id="IPR014729">
    <property type="entry name" value="Rossmann-like_a/b/a_fold"/>
</dbReference>
<dbReference type="Proteomes" id="UP000716004">
    <property type="component" value="Unassembled WGS sequence"/>
</dbReference>
<proteinExistence type="predicted"/>
<accession>A0A8J7YIM2</accession>
<dbReference type="GO" id="GO:0004066">
    <property type="term" value="F:asparagine synthase (glutamine-hydrolyzing) activity"/>
    <property type="evidence" value="ECO:0007669"/>
    <property type="project" value="InterPro"/>
</dbReference>
<dbReference type="PANTHER" id="PTHR43169:SF2">
    <property type="entry name" value="NAD_GMP SYNTHASE DOMAIN-CONTAINING PROTEIN"/>
    <property type="match status" value="1"/>
</dbReference>
<dbReference type="EMBL" id="JAGVSJ010000004">
    <property type="protein sequence ID" value="MBX8631432.1"/>
    <property type="molecule type" value="Genomic_DNA"/>
</dbReference>
<dbReference type="AlphaFoldDB" id="A0A8J7YIM2"/>
<evidence type="ECO:0000259" key="1">
    <source>
        <dbReference type="Pfam" id="PF00733"/>
    </source>
</evidence>
<evidence type="ECO:0000313" key="4">
    <source>
        <dbReference type="Proteomes" id="UP000716004"/>
    </source>
</evidence>
<feature type="domain" description="Asparagine synthetase" evidence="1">
    <location>
        <begin position="21"/>
        <end position="98"/>
    </location>
</feature>
<comment type="caution">
    <text evidence="2">The sequence shown here is derived from an EMBL/GenBank/DDBJ whole genome shotgun (WGS) entry which is preliminary data.</text>
</comment>
<dbReference type="NCBIfam" id="TIGR00268">
    <property type="entry name" value="ATP-dependent sacrificial sulfur transferase LarE"/>
    <property type="match status" value="1"/>
</dbReference>
<dbReference type="Proteomes" id="UP000750197">
    <property type="component" value="Unassembled WGS sequence"/>
</dbReference>
<name>A0A8J7YIM2_9ARCH</name>
<dbReference type="SUPFAM" id="SSF52402">
    <property type="entry name" value="Adenine nucleotide alpha hydrolases-like"/>
    <property type="match status" value="1"/>
</dbReference>
<evidence type="ECO:0000313" key="2">
    <source>
        <dbReference type="EMBL" id="MBX8631432.1"/>
    </source>
</evidence>
<dbReference type="CDD" id="cd01990">
    <property type="entry name" value="LarE-like"/>
    <property type="match status" value="1"/>
</dbReference>
<dbReference type="InterPro" id="IPR052188">
    <property type="entry name" value="Ni-pincer_cofactor_biosynth"/>
</dbReference>
<dbReference type="InterPro" id="IPR001962">
    <property type="entry name" value="Asn_synthase"/>
</dbReference>
<dbReference type="GO" id="GO:0006529">
    <property type="term" value="P:asparagine biosynthetic process"/>
    <property type="evidence" value="ECO:0007669"/>
    <property type="project" value="InterPro"/>
</dbReference>
<protein>
    <submittedName>
        <fullName evidence="2">ATP-dependent sacrificial sulfur transferase LarE</fullName>
    </submittedName>
</protein>
<dbReference type="PIRSF" id="PIRSF006661">
    <property type="entry name" value="PP-lp_UCP006661"/>
    <property type="match status" value="1"/>
</dbReference>
<gene>
    <name evidence="2" type="primary">larE</name>
    <name evidence="2" type="ORF">J9259_02770</name>
    <name evidence="3" type="ORF">KIY12_00790</name>
</gene>
<dbReference type="InterPro" id="IPR005232">
    <property type="entry name" value="LarE"/>
</dbReference>
<sequence length="284" mass="30913">MNGEHAGQELPVCDAKLQRLRERVRSAGSAVVGLSGGVDSALLAFVANQELGRRCVAVTAVSPSLASEELRCAEGVAAEIGIRHISIRTDEMDLEDYVSNGLMRCFHCKTELSSKLREVASCLGFREIFIGVNSSDFSDFRPGIDAARREGIAFPLAEAGIAKQEVRQLARFFGISVSERPSNACLSSRIQYGQRIDAHLLSAVEQAESYLRGLGAGTVRVRVHGDIARIETDPSSIHLFLSADSRGKIVARLKQLNFRYIVLDLEGYRSGSMNPGNAAFRNSR</sequence>
<dbReference type="Gene3D" id="3.40.50.620">
    <property type="entry name" value="HUPs"/>
    <property type="match status" value="1"/>
</dbReference>
<keyword evidence="2" id="KW-0808">Transferase</keyword>
<dbReference type="PANTHER" id="PTHR43169">
    <property type="entry name" value="EXSB FAMILY PROTEIN"/>
    <property type="match status" value="1"/>
</dbReference>
<evidence type="ECO:0000313" key="3">
    <source>
        <dbReference type="EMBL" id="MBX8643258.1"/>
    </source>
</evidence>
<organism evidence="2 4">
    <name type="scientific">Candidatus Sysuiplasma superficiale</name>
    <dbReference type="NCBI Taxonomy" id="2823368"/>
    <lineage>
        <taxon>Archaea</taxon>
        <taxon>Methanobacteriati</taxon>
        <taxon>Thermoplasmatota</taxon>
        <taxon>Thermoplasmata</taxon>
        <taxon>Candidatus Sysuiplasmatales</taxon>
        <taxon>Candidatus Sysuiplasmataceae</taxon>
        <taxon>Candidatus Sysuiplasma</taxon>
    </lineage>
</organism>
<dbReference type="Pfam" id="PF00733">
    <property type="entry name" value="Asn_synthase"/>
    <property type="match status" value="1"/>
</dbReference>
<dbReference type="EMBL" id="JAHEAC010000002">
    <property type="protein sequence ID" value="MBX8643258.1"/>
    <property type="molecule type" value="Genomic_DNA"/>
</dbReference>